<evidence type="ECO:0000313" key="3">
    <source>
        <dbReference type="Proteomes" id="UP001320420"/>
    </source>
</evidence>
<sequence>MHANALAPGWGQTIFQSANEINANTVLRRRLEEIEAKTDAEVEWWEKRRAAIQQDFMKELDNEAGSVAGSVRGPGSVAGSVKGGSDEDGVLVDSGSTTTAPNTPGSAKKKKGGKK</sequence>
<accession>A0AAN9V951</accession>
<comment type="caution">
    <text evidence="2">The sequence shown here is derived from an EMBL/GenBank/DDBJ whole genome shotgun (WGS) entry which is preliminary data.</text>
</comment>
<protein>
    <submittedName>
        <fullName evidence="2">Translocation protein S66</fullName>
    </submittedName>
</protein>
<dbReference type="Proteomes" id="UP001320420">
    <property type="component" value="Unassembled WGS sequence"/>
</dbReference>
<feature type="region of interest" description="Disordered" evidence="1">
    <location>
        <begin position="65"/>
        <end position="115"/>
    </location>
</feature>
<name>A0AAN9V951_9PEZI</name>
<organism evidence="2 3">
    <name type="scientific">Diatrype stigma</name>
    <dbReference type="NCBI Taxonomy" id="117547"/>
    <lineage>
        <taxon>Eukaryota</taxon>
        <taxon>Fungi</taxon>
        <taxon>Dikarya</taxon>
        <taxon>Ascomycota</taxon>
        <taxon>Pezizomycotina</taxon>
        <taxon>Sordariomycetes</taxon>
        <taxon>Xylariomycetidae</taxon>
        <taxon>Xylariales</taxon>
        <taxon>Diatrypaceae</taxon>
        <taxon>Diatrype</taxon>
    </lineage>
</organism>
<reference evidence="2 3" key="1">
    <citation type="submission" date="2024-02" db="EMBL/GenBank/DDBJ databases">
        <title>De novo assembly and annotation of 12 fungi associated with fruit tree decline syndrome in Ontario, Canada.</title>
        <authorList>
            <person name="Sulman M."/>
            <person name="Ellouze W."/>
            <person name="Ilyukhin E."/>
        </authorList>
    </citation>
    <scope>NUCLEOTIDE SEQUENCE [LARGE SCALE GENOMIC DNA]</scope>
    <source>
        <strain evidence="2 3">M11/M66-122</strain>
    </source>
</reference>
<evidence type="ECO:0000313" key="2">
    <source>
        <dbReference type="EMBL" id="KAK7756824.1"/>
    </source>
</evidence>
<dbReference type="AlphaFoldDB" id="A0AAN9V951"/>
<proteinExistence type="predicted"/>
<evidence type="ECO:0000256" key="1">
    <source>
        <dbReference type="SAM" id="MobiDB-lite"/>
    </source>
</evidence>
<dbReference type="InterPro" id="IPR018624">
    <property type="entry name" value="Sec66"/>
</dbReference>
<dbReference type="Pfam" id="PF09802">
    <property type="entry name" value="Sec66"/>
    <property type="match status" value="1"/>
</dbReference>
<dbReference type="PANTHER" id="PTHR28229">
    <property type="entry name" value="TRANSLOCATION PROTEIN SEC66"/>
    <property type="match status" value="1"/>
</dbReference>
<dbReference type="GO" id="GO:0031207">
    <property type="term" value="C:Sec62/Sec63 complex"/>
    <property type="evidence" value="ECO:0007669"/>
    <property type="project" value="InterPro"/>
</dbReference>
<dbReference type="GO" id="GO:0031204">
    <property type="term" value="P:post-translational protein targeting to membrane, translocation"/>
    <property type="evidence" value="ECO:0007669"/>
    <property type="project" value="InterPro"/>
</dbReference>
<gene>
    <name evidence="2" type="primary">sec66_1</name>
    <name evidence="2" type="ORF">SLS62_001269</name>
</gene>
<dbReference type="EMBL" id="JAKJXP020000005">
    <property type="protein sequence ID" value="KAK7756824.1"/>
    <property type="molecule type" value="Genomic_DNA"/>
</dbReference>
<feature type="compositionally biased region" description="Polar residues" evidence="1">
    <location>
        <begin position="94"/>
        <end position="105"/>
    </location>
</feature>
<dbReference type="PANTHER" id="PTHR28229:SF1">
    <property type="entry name" value="TRANSLOCATION PROTEIN SEC66"/>
    <property type="match status" value="1"/>
</dbReference>
<keyword evidence="3" id="KW-1185">Reference proteome</keyword>